<keyword evidence="2" id="KW-0547">Nucleotide-binding</keyword>
<dbReference type="PANTHER" id="PTHR42794:SF2">
    <property type="entry name" value="ABC TRANSPORTER ATP-BINDING PROTEIN"/>
    <property type="match status" value="1"/>
</dbReference>
<dbReference type="GO" id="GO:0016887">
    <property type="term" value="F:ATP hydrolysis activity"/>
    <property type="evidence" value="ECO:0007669"/>
    <property type="project" value="InterPro"/>
</dbReference>
<proteinExistence type="predicted"/>
<evidence type="ECO:0000256" key="2">
    <source>
        <dbReference type="ARBA" id="ARBA00022741"/>
    </source>
</evidence>
<dbReference type="PANTHER" id="PTHR42794">
    <property type="entry name" value="HEMIN IMPORT ATP-BINDING PROTEIN HMUV"/>
    <property type="match status" value="1"/>
</dbReference>
<accession>A0A7Y0YIT4</accession>
<dbReference type="Proteomes" id="UP000575397">
    <property type="component" value="Unassembled WGS sequence"/>
</dbReference>
<dbReference type="InterPro" id="IPR003593">
    <property type="entry name" value="AAA+_ATPase"/>
</dbReference>
<dbReference type="SUPFAM" id="SSF52540">
    <property type="entry name" value="P-loop containing nucleoside triphosphate hydrolases"/>
    <property type="match status" value="1"/>
</dbReference>
<dbReference type="InterPro" id="IPR003439">
    <property type="entry name" value="ABC_transporter-like_ATP-bd"/>
</dbReference>
<dbReference type="EMBL" id="JABCUS010000040">
    <property type="protein sequence ID" value="NMX04455.1"/>
    <property type="molecule type" value="Genomic_DNA"/>
</dbReference>
<keyword evidence="3 5" id="KW-0067">ATP-binding</keyword>
<dbReference type="GO" id="GO:0005524">
    <property type="term" value="F:ATP binding"/>
    <property type="evidence" value="ECO:0007669"/>
    <property type="project" value="UniProtKB-KW"/>
</dbReference>
<reference evidence="5 6" key="1">
    <citation type="submission" date="2020-04" db="EMBL/GenBank/DDBJ databases">
        <title>Antimicrobial susceptibility and clonality of vaginal-derived multi-drug resistant Mobiluncus isolates in China.</title>
        <authorList>
            <person name="Zhang X."/>
        </authorList>
    </citation>
    <scope>NUCLEOTIDE SEQUENCE [LARGE SCALE GENOMIC DNA]</scope>
    <source>
        <strain evidence="5 6">12</strain>
    </source>
</reference>
<name>A0A7Y0YIT4_9ACTO</name>
<dbReference type="RefSeq" id="WP_169763308.1">
    <property type="nucleotide sequence ID" value="NZ_JABCUQ010000040.1"/>
</dbReference>
<dbReference type="AlphaFoldDB" id="A0A7Y0YIT4"/>
<gene>
    <name evidence="5" type="ORF">HHJ77_11230</name>
</gene>
<keyword evidence="1" id="KW-0813">Transport</keyword>
<dbReference type="InterPro" id="IPR027417">
    <property type="entry name" value="P-loop_NTPase"/>
</dbReference>
<dbReference type="Gene3D" id="3.40.50.300">
    <property type="entry name" value="P-loop containing nucleotide triphosphate hydrolases"/>
    <property type="match status" value="1"/>
</dbReference>
<dbReference type="FunFam" id="3.40.50.300:FF:000134">
    <property type="entry name" value="Iron-enterobactin ABC transporter ATP-binding protein"/>
    <property type="match status" value="1"/>
</dbReference>
<comment type="caution">
    <text evidence="5">The sequence shown here is derived from an EMBL/GenBank/DDBJ whole genome shotgun (WGS) entry which is preliminary data.</text>
</comment>
<evidence type="ECO:0000313" key="6">
    <source>
        <dbReference type="Proteomes" id="UP000575397"/>
    </source>
</evidence>
<evidence type="ECO:0000313" key="5">
    <source>
        <dbReference type="EMBL" id="NMX04455.1"/>
    </source>
</evidence>
<sequence>MNEIEKTGSVSEELFSLNEVTIKFGQTIALNGLSAVIPAGMHVGLIGPNGSGKTTLLRVLYGAVKPERGEVKLSGKHLQEHTTRGIAKRIALVPQNQIAPQRVRVLDEVLLGRTPFLSAFDKYSKADYELAQKALDIVGLSSISSKFSDQLSGGERQRTVIARALTQDTDCILLDEPTNHLDIYFQHKVLSLLGYLKSNIVTVLHDINLAAKYCDWILLLDHGKVFASGNPCEVLTEETIRHVYGVEATTYQHYGKSQFCFSINTNKGER</sequence>
<feature type="domain" description="ABC transporter" evidence="4">
    <location>
        <begin position="15"/>
        <end position="247"/>
    </location>
</feature>
<evidence type="ECO:0000256" key="1">
    <source>
        <dbReference type="ARBA" id="ARBA00022448"/>
    </source>
</evidence>
<evidence type="ECO:0000259" key="4">
    <source>
        <dbReference type="PROSITE" id="PS50893"/>
    </source>
</evidence>
<dbReference type="Pfam" id="PF00005">
    <property type="entry name" value="ABC_tran"/>
    <property type="match status" value="1"/>
</dbReference>
<dbReference type="SMART" id="SM00382">
    <property type="entry name" value="AAA"/>
    <property type="match status" value="1"/>
</dbReference>
<protein>
    <submittedName>
        <fullName evidence="5">ABC transporter ATP-binding protein</fullName>
    </submittedName>
</protein>
<dbReference type="PROSITE" id="PS50893">
    <property type="entry name" value="ABC_TRANSPORTER_2"/>
    <property type="match status" value="1"/>
</dbReference>
<organism evidence="5 6">
    <name type="scientific">Mobiluncus mulieris</name>
    <dbReference type="NCBI Taxonomy" id="2052"/>
    <lineage>
        <taxon>Bacteria</taxon>
        <taxon>Bacillati</taxon>
        <taxon>Actinomycetota</taxon>
        <taxon>Actinomycetes</taxon>
        <taxon>Actinomycetales</taxon>
        <taxon>Actinomycetaceae</taxon>
        <taxon>Mobiluncus</taxon>
    </lineage>
</organism>
<dbReference type="CDD" id="cd03214">
    <property type="entry name" value="ABC_Iron-Siderophores_B12_Hemin"/>
    <property type="match status" value="1"/>
</dbReference>
<evidence type="ECO:0000256" key="3">
    <source>
        <dbReference type="ARBA" id="ARBA00022840"/>
    </source>
</evidence>